<dbReference type="AlphaFoldDB" id="A0AAP4A329"/>
<name>A0AAP4A329_PAEPO</name>
<reference evidence="1" key="1">
    <citation type="submission" date="2023-04" db="EMBL/GenBank/DDBJ databases">
        <title>Uncovering the Secrets of Slow-Growing Bacteria in Tropical Savanna Soil through Cultivation and Genomic Analysis.</title>
        <authorList>
            <person name="Goncalves O.S."/>
            <person name="Santana M.F."/>
        </authorList>
    </citation>
    <scope>NUCLEOTIDE SEQUENCE</scope>
    <source>
        <strain evidence="1">ANTI</strain>
    </source>
</reference>
<gene>
    <name evidence="1" type="ORF">QDS18_25765</name>
</gene>
<proteinExistence type="predicted"/>
<comment type="caution">
    <text evidence="1">The sequence shown here is derived from an EMBL/GenBank/DDBJ whole genome shotgun (WGS) entry which is preliminary data.</text>
</comment>
<accession>A0AAP4A329</accession>
<evidence type="ECO:0000313" key="2">
    <source>
        <dbReference type="Proteomes" id="UP001229409"/>
    </source>
</evidence>
<dbReference type="EMBL" id="JARVWT010000016">
    <property type="protein sequence ID" value="MDH2334285.1"/>
    <property type="molecule type" value="Genomic_DNA"/>
</dbReference>
<protein>
    <submittedName>
        <fullName evidence="1">Uncharacterized protein</fullName>
    </submittedName>
</protein>
<organism evidence="1 2">
    <name type="scientific">Paenibacillus polymyxa</name>
    <name type="common">Bacillus polymyxa</name>
    <dbReference type="NCBI Taxonomy" id="1406"/>
    <lineage>
        <taxon>Bacteria</taxon>
        <taxon>Bacillati</taxon>
        <taxon>Bacillota</taxon>
        <taxon>Bacilli</taxon>
        <taxon>Bacillales</taxon>
        <taxon>Paenibacillaceae</taxon>
        <taxon>Paenibacillus</taxon>
    </lineage>
</organism>
<dbReference type="RefSeq" id="WP_279836184.1">
    <property type="nucleotide sequence ID" value="NZ_JARVWT010000016.1"/>
</dbReference>
<sequence>MSNFKQKQYTSKIEGKEYLFQHPGVRAVAKINDASKNKHGVVLEERMYEEMLKNVIVQPKLKLDDFDNYSECSEVINAAYAFITGTEDDKANDDQQAGSQSEG</sequence>
<dbReference type="Proteomes" id="UP001229409">
    <property type="component" value="Unassembled WGS sequence"/>
</dbReference>
<evidence type="ECO:0000313" key="1">
    <source>
        <dbReference type="EMBL" id="MDH2334285.1"/>
    </source>
</evidence>